<proteinExistence type="predicted"/>
<dbReference type="EMBL" id="BPLR01018219">
    <property type="protein sequence ID" value="GIY97847.1"/>
    <property type="molecule type" value="Genomic_DNA"/>
</dbReference>
<evidence type="ECO:0000313" key="2">
    <source>
        <dbReference type="Proteomes" id="UP001054945"/>
    </source>
</evidence>
<gene>
    <name evidence="1" type="ORF">CEXT_68751</name>
</gene>
<reference evidence="1 2" key="1">
    <citation type="submission" date="2021-06" db="EMBL/GenBank/DDBJ databases">
        <title>Caerostris extrusa draft genome.</title>
        <authorList>
            <person name="Kono N."/>
            <person name="Arakawa K."/>
        </authorList>
    </citation>
    <scope>NUCLEOTIDE SEQUENCE [LARGE SCALE GENOMIC DNA]</scope>
</reference>
<name>A0AAV4XT11_CAEEX</name>
<keyword evidence="2" id="KW-1185">Reference proteome</keyword>
<evidence type="ECO:0000313" key="1">
    <source>
        <dbReference type="EMBL" id="GIY97847.1"/>
    </source>
</evidence>
<sequence>MINKNAAERHITVAKTISIYATQRLWGKSLGARLIQRLFADSERECCCAERQQIRRIPLQIAHGCYGEILGIELIGLEMVWAGAIAVIIAGHYCGSWWCRGFAENCGVFNTFCLMSSYGYLYLTFNPKCCR</sequence>
<dbReference type="AlphaFoldDB" id="A0AAV4XT11"/>
<protein>
    <submittedName>
        <fullName evidence="1">Uncharacterized protein</fullName>
    </submittedName>
</protein>
<organism evidence="1 2">
    <name type="scientific">Caerostris extrusa</name>
    <name type="common">Bark spider</name>
    <name type="synonym">Caerostris bankana</name>
    <dbReference type="NCBI Taxonomy" id="172846"/>
    <lineage>
        <taxon>Eukaryota</taxon>
        <taxon>Metazoa</taxon>
        <taxon>Ecdysozoa</taxon>
        <taxon>Arthropoda</taxon>
        <taxon>Chelicerata</taxon>
        <taxon>Arachnida</taxon>
        <taxon>Araneae</taxon>
        <taxon>Araneomorphae</taxon>
        <taxon>Entelegynae</taxon>
        <taxon>Araneoidea</taxon>
        <taxon>Araneidae</taxon>
        <taxon>Caerostris</taxon>
    </lineage>
</organism>
<dbReference type="Proteomes" id="UP001054945">
    <property type="component" value="Unassembled WGS sequence"/>
</dbReference>
<accession>A0AAV4XT11</accession>
<comment type="caution">
    <text evidence="1">The sequence shown here is derived from an EMBL/GenBank/DDBJ whole genome shotgun (WGS) entry which is preliminary data.</text>
</comment>